<dbReference type="EMBL" id="SFAC01000186">
    <property type="protein sequence ID" value="TRV59931.1"/>
    <property type="molecule type" value="Genomic_DNA"/>
</dbReference>
<sequence>MPDGDKVHSKLPWRYQRPYKRLCESKTSSQESVWELVKALLQDIRQKGDNFLKTAQLLSEEIENHLVTIRFQGNLAPFREDIDKSIKNSNLSHYDQQILIQASHNLLKKIQNNILTNNLKEEMIAESFYRILCANFIGKLPLNQAHYAGVDDQTLRERVNEMTPEIESIIYTLSKKANQQGSVKNLRLPRRKNRQVIGMDEDLS</sequence>
<proteinExistence type="predicted"/>
<evidence type="ECO:0000313" key="1">
    <source>
        <dbReference type="EMBL" id="TRV59931.1"/>
    </source>
</evidence>
<organism evidence="1 2">
    <name type="scientific">Microcystis panniformis Mp_MB_F_20051200_S9</name>
    <dbReference type="NCBI Taxonomy" id="2486223"/>
    <lineage>
        <taxon>Bacteria</taxon>
        <taxon>Bacillati</taxon>
        <taxon>Cyanobacteriota</taxon>
        <taxon>Cyanophyceae</taxon>
        <taxon>Oscillatoriophycideae</taxon>
        <taxon>Chroococcales</taxon>
        <taxon>Microcystaceae</taxon>
        <taxon>Microcystis</taxon>
    </lineage>
</organism>
<dbReference type="Proteomes" id="UP000317165">
    <property type="component" value="Unassembled WGS sequence"/>
</dbReference>
<dbReference type="AlphaFoldDB" id="A0A552PSN1"/>
<reference evidence="1 2" key="1">
    <citation type="submission" date="2019-01" db="EMBL/GenBank/DDBJ databases">
        <title>Coherence of Microcystis species and biogeography revealed through population genomics.</title>
        <authorList>
            <person name="Perez-Carrascal O.M."/>
            <person name="Terrat Y."/>
            <person name="Giani A."/>
            <person name="Fortin N."/>
            <person name="Tromas N."/>
            <person name="Shapiro B.J."/>
        </authorList>
    </citation>
    <scope>NUCLEOTIDE SEQUENCE [LARGE SCALE GENOMIC DNA]</scope>
    <source>
        <strain evidence="1">Mp_MB_F_20051200_S9</strain>
    </source>
</reference>
<evidence type="ECO:0000313" key="2">
    <source>
        <dbReference type="Proteomes" id="UP000317165"/>
    </source>
</evidence>
<protein>
    <submittedName>
        <fullName evidence="1">Uncharacterized protein</fullName>
    </submittedName>
</protein>
<accession>A0A552PSN1</accession>
<gene>
    <name evidence="1" type="ORF">EWV53_15780</name>
</gene>
<comment type="caution">
    <text evidence="1">The sequence shown here is derived from an EMBL/GenBank/DDBJ whole genome shotgun (WGS) entry which is preliminary data.</text>
</comment>
<name>A0A552PSN1_9CHRO</name>